<dbReference type="InterPro" id="IPR002925">
    <property type="entry name" value="Dienelactn_hydro"/>
</dbReference>
<accession>A0A0G2FXR9</accession>
<reference evidence="3 4" key="1">
    <citation type="submission" date="2015-05" db="EMBL/GenBank/DDBJ databases">
        <title>Distinctive expansion of gene families associated with plant cell wall degradation and secondary metabolism in the genomes of grapevine trunk pathogens.</title>
        <authorList>
            <person name="Lawrence D.P."/>
            <person name="Travadon R."/>
            <person name="Rolshausen P.E."/>
            <person name="Baumgartner K."/>
        </authorList>
    </citation>
    <scope>NUCLEOTIDE SEQUENCE [LARGE SCALE GENOMIC DNA]</scope>
    <source>
        <strain evidence="3">DA912</strain>
    </source>
</reference>
<dbReference type="GO" id="GO:0016787">
    <property type="term" value="F:hydrolase activity"/>
    <property type="evidence" value="ECO:0007669"/>
    <property type="project" value="UniProtKB-KW"/>
</dbReference>
<gene>
    <name evidence="3" type="ORF">UCDDA912_g01292</name>
</gene>
<dbReference type="SUPFAM" id="SSF53474">
    <property type="entry name" value="alpha/beta-Hydrolases"/>
    <property type="match status" value="1"/>
</dbReference>
<organism evidence="3 4">
    <name type="scientific">Diaporthe ampelina</name>
    <dbReference type="NCBI Taxonomy" id="1214573"/>
    <lineage>
        <taxon>Eukaryota</taxon>
        <taxon>Fungi</taxon>
        <taxon>Dikarya</taxon>
        <taxon>Ascomycota</taxon>
        <taxon>Pezizomycotina</taxon>
        <taxon>Sordariomycetes</taxon>
        <taxon>Sordariomycetidae</taxon>
        <taxon>Diaporthales</taxon>
        <taxon>Diaporthaceae</taxon>
        <taxon>Diaporthe</taxon>
    </lineage>
</organism>
<dbReference type="PANTHER" id="PTHR17630">
    <property type="entry name" value="DIENELACTONE HYDROLASE"/>
    <property type="match status" value="1"/>
</dbReference>
<evidence type="ECO:0000313" key="3">
    <source>
        <dbReference type="EMBL" id="KKY38679.1"/>
    </source>
</evidence>
<name>A0A0G2FXR9_9PEZI</name>
<evidence type="ECO:0000256" key="1">
    <source>
        <dbReference type="SAM" id="MobiDB-lite"/>
    </source>
</evidence>
<dbReference type="PANTHER" id="PTHR17630:SF44">
    <property type="entry name" value="PROTEIN AIM2"/>
    <property type="match status" value="1"/>
</dbReference>
<dbReference type="STRING" id="1214573.A0A0G2FXR9"/>
<feature type="region of interest" description="Disordered" evidence="1">
    <location>
        <begin position="23"/>
        <end position="44"/>
    </location>
</feature>
<dbReference type="Gene3D" id="3.40.50.1820">
    <property type="entry name" value="alpha/beta hydrolase"/>
    <property type="match status" value="1"/>
</dbReference>
<reference evidence="3 4" key="2">
    <citation type="submission" date="2015-05" db="EMBL/GenBank/DDBJ databases">
        <authorList>
            <person name="Morales-Cruz A."/>
            <person name="Amrine K.C."/>
            <person name="Cantu D."/>
        </authorList>
    </citation>
    <scope>NUCLEOTIDE SEQUENCE [LARGE SCALE GENOMIC DNA]</scope>
    <source>
        <strain evidence="3">DA912</strain>
    </source>
</reference>
<dbReference type="Proteomes" id="UP000034680">
    <property type="component" value="Unassembled WGS sequence"/>
</dbReference>
<keyword evidence="3" id="KW-0378">Hydrolase</keyword>
<dbReference type="EMBL" id="LCUC01000050">
    <property type="protein sequence ID" value="KKY38679.1"/>
    <property type="molecule type" value="Genomic_DNA"/>
</dbReference>
<dbReference type="OrthoDB" id="17560at2759"/>
<evidence type="ECO:0000259" key="2">
    <source>
        <dbReference type="Pfam" id="PF01738"/>
    </source>
</evidence>
<feature type="domain" description="Dienelactone hydrolase" evidence="2">
    <location>
        <begin position="55"/>
        <end position="269"/>
    </location>
</feature>
<dbReference type="Pfam" id="PF01738">
    <property type="entry name" value="DLH"/>
    <property type="match status" value="1"/>
</dbReference>
<dbReference type="AlphaFoldDB" id="A0A0G2FXR9"/>
<protein>
    <submittedName>
        <fullName evidence="3">Putative dienelactone hydrolase</fullName>
    </submittedName>
</protein>
<sequence length="271" mass="29826">MASNPPAKCCTVGVKHDPEHRAVRSTLDSSPGSPNAKLSGIGEPTGSTIKVGQYEAYVAEPKDKKHAGAALLYVPDIFGIWQNSQLMADQFAANGYYTIIVDVFNGDRYPNPPPQDIMKWLNEGTSGNNPHTKEAVDPIVEAGLKYLKEQGFTKIGALGYCFGAKYVVRHYKDGIQVGYVAHPSFVEEDELAAITGPLSIAAAETDQIFPTEKRHKSEDILRKVGQPYQINLFSGVEHGFAVRGDPSVKIERWSKEQAFYQAVAWFDEHLL</sequence>
<comment type="caution">
    <text evidence="3">The sequence shown here is derived from an EMBL/GenBank/DDBJ whole genome shotgun (WGS) entry which is preliminary data.</text>
</comment>
<dbReference type="InterPro" id="IPR029058">
    <property type="entry name" value="AB_hydrolase_fold"/>
</dbReference>
<keyword evidence="4" id="KW-1185">Reference proteome</keyword>
<evidence type="ECO:0000313" key="4">
    <source>
        <dbReference type="Proteomes" id="UP000034680"/>
    </source>
</evidence>
<proteinExistence type="predicted"/>